<evidence type="ECO:0000313" key="1">
    <source>
        <dbReference type="EMBL" id="CAE6466991.1"/>
    </source>
</evidence>
<evidence type="ECO:0000313" key="2">
    <source>
        <dbReference type="Proteomes" id="UP000663861"/>
    </source>
</evidence>
<sequence length="166" mass="19907">METTWRTCWAKSWKKVMNDTLKELEQWKRIASSNSEMSPLPFNIDIEKLNSYRDLQNHLKNAHSEEENHWRIRSAYKASNLLYRVLKHSIPMYYEGALKIRYYPNRPSELISTPNPSPKLKGITKAIQQDREELMSHEEFEERIKHLARANRYRVPKFPDDQFAIK</sequence>
<name>A0A8H3GQC7_9AGAM</name>
<dbReference type="Proteomes" id="UP000663861">
    <property type="component" value="Unassembled WGS sequence"/>
</dbReference>
<dbReference type="EMBL" id="CAJMWY010001426">
    <property type="protein sequence ID" value="CAE6466991.1"/>
    <property type="molecule type" value="Genomic_DNA"/>
</dbReference>
<dbReference type="AlphaFoldDB" id="A0A8H3GQC7"/>
<reference evidence="1" key="1">
    <citation type="submission" date="2021-01" db="EMBL/GenBank/DDBJ databases">
        <authorList>
            <person name="Kaushik A."/>
        </authorList>
    </citation>
    <scope>NUCLEOTIDE SEQUENCE</scope>
    <source>
        <strain evidence="1">AG4-RS23</strain>
    </source>
</reference>
<organism evidence="1 2">
    <name type="scientific">Rhizoctonia solani</name>
    <dbReference type="NCBI Taxonomy" id="456999"/>
    <lineage>
        <taxon>Eukaryota</taxon>
        <taxon>Fungi</taxon>
        <taxon>Dikarya</taxon>
        <taxon>Basidiomycota</taxon>
        <taxon>Agaricomycotina</taxon>
        <taxon>Agaricomycetes</taxon>
        <taxon>Cantharellales</taxon>
        <taxon>Ceratobasidiaceae</taxon>
        <taxon>Rhizoctonia</taxon>
    </lineage>
</organism>
<gene>
    <name evidence="1" type="ORF">RDB_LOCUS76033</name>
</gene>
<feature type="non-terminal residue" evidence="1">
    <location>
        <position position="1"/>
    </location>
</feature>
<proteinExistence type="predicted"/>
<comment type="caution">
    <text evidence="1">The sequence shown here is derived from an EMBL/GenBank/DDBJ whole genome shotgun (WGS) entry which is preliminary data.</text>
</comment>
<accession>A0A8H3GQC7</accession>
<protein>
    <submittedName>
        <fullName evidence="1">Uncharacterized protein</fullName>
    </submittedName>
</protein>